<dbReference type="AlphaFoldDB" id="A0A9N9PI55"/>
<evidence type="ECO:0000313" key="1">
    <source>
        <dbReference type="EMBL" id="CAG8822800.1"/>
    </source>
</evidence>
<accession>A0A9N9PI55</accession>
<organism evidence="1 2">
    <name type="scientific">Dentiscutata erythropus</name>
    <dbReference type="NCBI Taxonomy" id="1348616"/>
    <lineage>
        <taxon>Eukaryota</taxon>
        <taxon>Fungi</taxon>
        <taxon>Fungi incertae sedis</taxon>
        <taxon>Mucoromycota</taxon>
        <taxon>Glomeromycotina</taxon>
        <taxon>Glomeromycetes</taxon>
        <taxon>Diversisporales</taxon>
        <taxon>Gigasporaceae</taxon>
        <taxon>Dentiscutata</taxon>
    </lineage>
</organism>
<dbReference type="EMBL" id="CAJVPY010062620">
    <property type="protein sequence ID" value="CAG8822800.1"/>
    <property type="molecule type" value="Genomic_DNA"/>
</dbReference>
<feature type="non-terminal residue" evidence="1">
    <location>
        <position position="1"/>
    </location>
</feature>
<dbReference type="Proteomes" id="UP000789405">
    <property type="component" value="Unassembled WGS sequence"/>
</dbReference>
<gene>
    <name evidence="1" type="ORF">DERYTH_LOCUS27372</name>
</gene>
<reference evidence="1" key="1">
    <citation type="submission" date="2021-06" db="EMBL/GenBank/DDBJ databases">
        <authorList>
            <person name="Kallberg Y."/>
            <person name="Tangrot J."/>
            <person name="Rosling A."/>
        </authorList>
    </citation>
    <scope>NUCLEOTIDE SEQUENCE</scope>
    <source>
        <strain evidence="1">MA453B</strain>
    </source>
</reference>
<evidence type="ECO:0000313" key="2">
    <source>
        <dbReference type="Proteomes" id="UP000789405"/>
    </source>
</evidence>
<protein>
    <submittedName>
        <fullName evidence="1">7832_t:CDS:1</fullName>
    </submittedName>
</protein>
<comment type="caution">
    <text evidence="1">The sequence shown here is derived from an EMBL/GenBank/DDBJ whole genome shotgun (WGS) entry which is preliminary data.</text>
</comment>
<keyword evidence="2" id="KW-1185">Reference proteome</keyword>
<proteinExistence type="predicted"/>
<dbReference type="OrthoDB" id="10044727at2759"/>
<sequence length="105" mass="12278">MAKLRTRMTTYEGENLDRIILPKLSPGEPEIVPVTHDETILYANDGMNKYWSPMDEYNLRKKSQGLSIHVSDFYCESIGRLKLSEYEITINDLLPDYMRLKYTQA</sequence>
<name>A0A9N9PI55_9GLOM</name>